<evidence type="ECO:0000313" key="9">
    <source>
        <dbReference type="Proteomes" id="UP001610446"/>
    </source>
</evidence>
<evidence type="ECO:0000313" key="8">
    <source>
        <dbReference type="EMBL" id="KAL2855959.1"/>
    </source>
</evidence>
<keyword evidence="2" id="KW-0805">Transcription regulation</keyword>
<keyword evidence="5" id="KW-0539">Nucleus</keyword>
<reference evidence="8 9" key="1">
    <citation type="submission" date="2024-07" db="EMBL/GenBank/DDBJ databases">
        <title>Section-level genome sequencing and comparative genomics of Aspergillus sections Usti and Cavernicolus.</title>
        <authorList>
            <consortium name="Lawrence Berkeley National Laboratory"/>
            <person name="Nybo J.L."/>
            <person name="Vesth T.C."/>
            <person name="Theobald S."/>
            <person name="Frisvad J.C."/>
            <person name="Larsen T.O."/>
            <person name="Kjaerboelling I."/>
            <person name="Rothschild-Mancinelli K."/>
            <person name="Lyhne E.K."/>
            <person name="Kogle M.E."/>
            <person name="Barry K."/>
            <person name="Clum A."/>
            <person name="Na H."/>
            <person name="Ledsgaard L."/>
            <person name="Lin J."/>
            <person name="Lipzen A."/>
            <person name="Kuo A."/>
            <person name="Riley R."/>
            <person name="Mondo S."/>
            <person name="Labutti K."/>
            <person name="Haridas S."/>
            <person name="Pangalinan J."/>
            <person name="Salamov A.A."/>
            <person name="Simmons B.A."/>
            <person name="Magnuson J.K."/>
            <person name="Chen J."/>
            <person name="Drula E."/>
            <person name="Henrissat B."/>
            <person name="Wiebenga A."/>
            <person name="Lubbers R.J."/>
            <person name="Gomes A.C."/>
            <person name="Makela M.R."/>
            <person name="Stajich J."/>
            <person name="Grigoriev I.V."/>
            <person name="Mortensen U.H."/>
            <person name="De Vries R.P."/>
            <person name="Baker S.E."/>
            <person name="Andersen M.R."/>
        </authorList>
    </citation>
    <scope>NUCLEOTIDE SEQUENCE [LARGE SCALE GENOMIC DNA]</scope>
    <source>
        <strain evidence="8 9">CBS 123904</strain>
    </source>
</reference>
<dbReference type="EMBL" id="JBFXLU010000008">
    <property type="protein sequence ID" value="KAL2855959.1"/>
    <property type="molecule type" value="Genomic_DNA"/>
</dbReference>
<dbReference type="InterPro" id="IPR007219">
    <property type="entry name" value="XnlR_reg_dom"/>
</dbReference>
<feature type="region of interest" description="Disordered" evidence="6">
    <location>
        <begin position="1"/>
        <end position="20"/>
    </location>
</feature>
<evidence type="ECO:0000256" key="4">
    <source>
        <dbReference type="ARBA" id="ARBA00023163"/>
    </source>
</evidence>
<evidence type="ECO:0000256" key="6">
    <source>
        <dbReference type="SAM" id="MobiDB-lite"/>
    </source>
</evidence>
<evidence type="ECO:0000256" key="5">
    <source>
        <dbReference type="ARBA" id="ARBA00023242"/>
    </source>
</evidence>
<keyword evidence="4" id="KW-0804">Transcription</keyword>
<keyword evidence="9" id="KW-1185">Reference proteome</keyword>
<evidence type="ECO:0000256" key="1">
    <source>
        <dbReference type="ARBA" id="ARBA00022833"/>
    </source>
</evidence>
<dbReference type="Pfam" id="PF04082">
    <property type="entry name" value="Fungal_trans"/>
    <property type="match status" value="1"/>
</dbReference>
<dbReference type="Proteomes" id="UP001610446">
    <property type="component" value="Unassembled WGS sequence"/>
</dbReference>
<feature type="domain" description="Xylanolytic transcriptional activator regulatory" evidence="7">
    <location>
        <begin position="212"/>
        <end position="280"/>
    </location>
</feature>
<sequence length="536" mass="59351">MFAEPVTGAEHVGGGQDIPSQHMTLLNFQSQTGGHLMGNVPENKPLQRFVGDLSPEARLLDGNPSTGWTDGILISEEGVWGPRSDQTYAPASDLIETEDVLALTDLYFTNIHPVIPLLNEQETRKSISENTAPTALVNAICLIAAKDKAAGTHLKLSGPGERPVPVRKFCSRLYESVTRAVCIGTSLKKITLIRILGLLSLHHEGCDGAEQASWHIAPAMLHAQTLALHLNRPNDNDSEMKTVFWWCLWTLDRLNAAINSRPCVMNDMDMTIEPLNPSQSKSVAFDIWFRIASMLNSVIALYRPTNPESVTGMDMDYPGFEQIVEEMQGWHLPLPTLATLRIFYLATAMLSCRPKTTKSLPTSSPAGMRQELSAIQVIRYMQDNERLQALHPIPVIVYAASLALSVSYQQLRYSRLASHQEEAYSDFNTACDILQVLQRKWTSADGMLDKIPNLPFLRVNIICSETKDQSREASQPCAEGSNVYGLYPASPQACLQQNAMWNPGVLDSDHFEGAETPANLENYPFIDTGIFEEALL</sequence>
<evidence type="ECO:0000256" key="3">
    <source>
        <dbReference type="ARBA" id="ARBA00023125"/>
    </source>
</evidence>
<dbReference type="InterPro" id="IPR052073">
    <property type="entry name" value="Amide_Lactam_Regulators"/>
</dbReference>
<proteinExistence type="predicted"/>
<comment type="caution">
    <text evidence="8">The sequence shown here is derived from an EMBL/GenBank/DDBJ whole genome shotgun (WGS) entry which is preliminary data.</text>
</comment>
<accession>A0ABR4KVZ2</accession>
<dbReference type="PANTHER" id="PTHR47171:SF6">
    <property type="entry name" value="SPECIFIC TRANSCRIPTION FACTOR, PUTATIVE (AFU_ORTHOLOGUE AFUA_2G06130)-RELATED"/>
    <property type="match status" value="1"/>
</dbReference>
<evidence type="ECO:0000256" key="2">
    <source>
        <dbReference type="ARBA" id="ARBA00023015"/>
    </source>
</evidence>
<name>A0ABR4KVZ2_9EURO</name>
<dbReference type="PANTHER" id="PTHR47171">
    <property type="entry name" value="FARA-RELATED"/>
    <property type="match status" value="1"/>
</dbReference>
<dbReference type="SMART" id="SM00906">
    <property type="entry name" value="Fungal_trans"/>
    <property type="match status" value="1"/>
</dbReference>
<keyword evidence="1" id="KW-0862">Zinc</keyword>
<organism evidence="8 9">
    <name type="scientific">Aspergillus pseudoustus</name>
    <dbReference type="NCBI Taxonomy" id="1810923"/>
    <lineage>
        <taxon>Eukaryota</taxon>
        <taxon>Fungi</taxon>
        <taxon>Dikarya</taxon>
        <taxon>Ascomycota</taxon>
        <taxon>Pezizomycotina</taxon>
        <taxon>Eurotiomycetes</taxon>
        <taxon>Eurotiomycetidae</taxon>
        <taxon>Eurotiales</taxon>
        <taxon>Aspergillaceae</taxon>
        <taxon>Aspergillus</taxon>
        <taxon>Aspergillus subgen. Nidulantes</taxon>
    </lineage>
</organism>
<evidence type="ECO:0000259" key="7">
    <source>
        <dbReference type="SMART" id="SM00906"/>
    </source>
</evidence>
<keyword evidence="3" id="KW-0238">DNA-binding</keyword>
<protein>
    <recommendedName>
        <fullName evidence="7">Xylanolytic transcriptional activator regulatory domain-containing protein</fullName>
    </recommendedName>
</protein>
<gene>
    <name evidence="8" type="ORF">BJY01DRAFT_231395</name>
</gene>
<dbReference type="CDD" id="cd12148">
    <property type="entry name" value="fungal_TF_MHR"/>
    <property type="match status" value="1"/>
</dbReference>